<organism evidence="1 2">
    <name type="scientific">Tubulinosema ratisbonensis</name>
    <dbReference type="NCBI Taxonomy" id="291195"/>
    <lineage>
        <taxon>Eukaryota</taxon>
        <taxon>Fungi</taxon>
        <taxon>Fungi incertae sedis</taxon>
        <taxon>Microsporidia</taxon>
        <taxon>Tubulinosematoidea</taxon>
        <taxon>Tubulinosematidae</taxon>
        <taxon>Tubulinosema</taxon>
    </lineage>
</organism>
<dbReference type="SUPFAM" id="SSF48445">
    <property type="entry name" value="14-3-3 protein"/>
    <property type="match status" value="1"/>
</dbReference>
<dbReference type="OrthoDB" id="10304492at2759"/>
<evidence type="ECO:0000313" key="1">
    <source>
        <dbReference type="EMBL" id="RVD92788.1"/>
    </source>
</evidence>
<comment type="caution">
    <text evidence="1">The sequence shown here is derived from an EMBL/GenBank/DDBJ whole genome shotgun (WGS) entry which is preliminary data.</text>
</comment>
<evidence type="ECO:0000313" key="2">
    <source>
        <dbReference type="Proteomes" id="UP000282876"/>
    </source>
</evidence>
<dbReference type="Gene3D" id="1.20.190.20">
    <property type="entry name" value="14-3-3 domain"/>
    <property type="match status" value="1"/>
</dbReference>
<dbReference type="InterPro" id="IPR036815">
    <property type="entry name" value="14-3-3_dom_sf"/>
</dbReference>
<gene>
    <name evidence="1" type="ORF">TUBRATIS_007060</name>
</gene>
<proteinExistence type="predicted"/>
<dbReference type="EMBL" id="RCSS01000144">
    <property type="protein sequence ID" value="RVD92788.1"/>
    <property type="molecule type" value="Genomic_DNA"/>
</dbReference>
<dbReference type="VEuPathDB" id="MicrosporidiaDB:TUBRATIS_007060"/>
<reference evidence="1 2" key="1">
    <citation type="submission" date="2018-10" db="EMBL/GenBank/DDBJ databases">
        <title>Draft genome sequence of the microsporidian Tubulinosema ratisbonensis.</title>
        <authorList>
            <person name="Polonais V."/>
            <person name="Peyretaillade E."/>
            <person name="Niehus S."/>
            <person name="Wawrzyniak I."/>
            <person name="Franchet A."/>
            <person name="Gaspin C."/>
            <person name="Reichstadt M."/>
            <person name="Belser C."/>
            <person name="Labadie K."/>
            <person name="Delbac F."/>
            <person name="Ferrandon D."/>
        </authorList>
    </citation>
    <scope>NUCLEOTIDE SEQUENCE [LARGE SCALE GENOMIC DNA]</scope>
    <source>
        <strain evidence="1 2">Franzen</strain>
    </source>
</reference>
<name>A0A437ANZ1_9MICR</name>
<protein>
    <submittedName>
        <fullName evidence="1">Uncharacterized protein</fullName>
    </submittedName>
</protein>
<keyword evidence="2" id="KW-1185">Reference proteome</keyword>
<dbReference type="AlphaFoldDB" id="A0A437ANZ1"/>
<dbReference type="Proteomes" id="UP000282876">
    <property type="component" value="Unassembled WGS sequence"/>
</dbReference>
<sequence length="275" mass="32917">MVSIYQKFLFKPMIVEKEYFLAELSLKCNNTEMAIHHYKNGLRNKVILHIPVKREELEKLEEYYIEIIANLIKIAEGNSDLECALTEEYEKRALSEHNKRLESELLGIFEDVQEFLHIFDSHFQTLEMKAYLFKMKADFLRSKAKIFGIHNHENAVSLSISYYERAAFLLEKNSWLCPYKLDVHSNFTRLKTLLKDSEFLYNELSDRYEYAFLHSDEVQNEWKYFSEVLRNIESFLHKKDNIQGVTLEALVNNQCQSDFLLIMNKKEYLKSYYFF</sequence>
<accession>A0A437ANZ1</accession>